<feature type="short sequence motif" description="DGA/G" evidence="4">
    <location>
        <begin position="374"/>
        <end position="376"/>
    </location>
</feature>
<evidence type="ECO:0000256" key="1">
    <source>
        <dbReference type="ARBA" id="ARBA00022801"/>
    </source>
</evidence>
<evidence type="ECO:0000259" key="6">
    <source>
        <dbReference type="PROSITE" id="PS51635"/>
    </source>
</evidence>
<dbReference type="STRING" id="103827.A0A0N5CYI5"/>
<evidence type="ECO:0000256" key="2">
    <source>
        <dbReference type="ARBA" id="ARBA00022963"/>
    </source>
</evidence>
<keyword evidence="8" id="KW-1185">Reference proteome</keyword>
<dbReference type="InterPro" id="IPR016035">
    <property type="entry name" value="Acyl_Trfase/lysoPLipase"/>
</dbReference>
<keyword evidence="1 4" id="KW-0378">Hydrolase</keyword>
<dbReference type="CDD" id="cd07211">
    <property type="entry name" value="Pat_PNPLA8"/>
    <property type="match status" value="1"/>
</dbReference>
<reference evidence="9" key="1">
    <citation type="submission" date="2017-02" db="UniProtKB">
        <authorList>
            <consortium name="WormBaseParasite"/>
        </authorList>
    </citation>
    <scope>IDENTIFICATION</scope>
</reference>
<feature type="compositionally biased region" description="Basic and acidic residues" evidence="5">
    <location>
        <begin position="17"/>
        <end position="32"/>
    </location>
</feature>
<dbReference type="PANTHER" id="PTHR24185:SF1">
    <property type="entry name" value="CALCIUM-INDEPENDENT PHOSPHOLIPASE A2-GAMMA"/>
    <property type="match status" value="1"/>
</dbReference>
<dbReference type="InterPro" id="IPR002641">
    <property type="entry name" value="PNPLA_dom"/>
</dbReference>
<dbReference type="InterPro" id="IPR045217">
    <property type="entry name" value="PNPLA8-like"/>
</dbReference>
<feature type="short sequence motif" description="GXSXG" evidence="4">
    <location>
        <begin position="229"/>
        <end position="233"/>
    </location>
</feature>
<protein>
    <submittedName>
        <fullName evidence="9">PNPLA domain-containing protein</fullName>
    </submittedName>
</protein>
<dbReference type="WBParaSite" id="TCLT_0000550801-mRNA-1">
    <property type="protein sequence ID" value="TCLT_0000550801-mRNA-1"/>
    <property type="gene ID" value="TCLT_0000550801"/>
</dbReference>
<accession>A0A0N5CYI5</accession>
<feature type="short sequence motif" description="GXGXXG" evidence="4">
    <location>
        <begin position="196"/>
        <end position="201"/>
    </location>
</feature>
<dbReference type="GO" id="GO:0016020">
    <property type="term" value="C:membrane"/>
    <property type="evidence" value="ECO:0007669"/>
    <property type="project" value="TreeGrafter"/>
</dbReference>
<dbReference type="OMA" id="SRRSTHW"/>
<name>A0A0N5CYI5_THECL</name>
<organism evidence="9">
    <name type="scientific">Thelazia callipaeda</name>
    <name type="common">Oriental eyeworm</name>
    <name type="synonym">Parasitic nematode</name>
    <dbReference type="NCBI Taxonomy" id="103827"/>
    <lineage>
        <taxon>Eukaryota</taxon>
        <taxon>Metazoa</taxon>
        <taxon>Ecdysozoa</taxon>
        <taxon>Nematoda</taxon>
        <taxon>Chromadorea</taxon>
        <taxon>Rhabditida</taxon>
        <taxon>Spirurina</taxon>
        <taxon>Spiruromorpha</taxon>
        <taxon>Thelazioidea</taxon>
        <taxon>Thelaziidae</taxon>
        <taxon>Thelazia</taxon>
    </lineage>
</organism>
<evidence type="ECO:0000256" key="4">
    <source>
        <dbReference type="PROSITE-ProRule" id="PRU01161"/>
    </source>
</evidence>
<evidence type="ECO:0000256" key="3">
    <source>
        <dbReference type="ARBA" id="ARBA00023098"/>
    </source>
</evidence>
<dbReference type="GO" id="GO:0019369">
    <property type="term" value="P:arachidonate metabolic process"/>
    <property type="evidence" value="ECO:0007669"/>
    <property type="project" value="TreeGrafter"/>
</dbReference>
<dbReference type="PANTHER" id="PTHR24185">
    <property type="entry name" value="CALCIUM-INDEPENDENT PHOSPHOLIPASE A2-GAMMA"/>
    <property type="match status" value="1"/>
</dbReference>
<evidence type="ECO:0000313" key="9">
    <source>
        <dbReference type="WBParaSite" id="TCLT_0000550801-mRNA-1"/>
    </source>
</evidence>
<dbReference type="Pfam" id="PF01734">
    <property type="entry name" value="Patatin"/>
    <property type="match status" value="1"/>
</dbReference>
<sequence length="524" mass="59015">MWRRARTSLRHLSKHYKNSDGETKTFSKDNERNNAISGKIDSSRKKDAGNSVPFASSLSASNHLSYLSSILSSLWPSEGTKESEKIKVKSGRIKATYLTKSALFDKTKLLVSDLLSTEADRSVMLRTQELCKHCMEYPDSRAVVFQFYKSVVRKLKHHLQNTNDNILKEQIRQFSSLMGDISTPQSAGIRVLSLDGGGTRGMLSLDVLQALENKLKGLKVVEAFDLIVGVSTGAIIGALLTAKRLSIEKCKEVYIDISRELFHQDKFSGMSGLLLSHAYYNTEKWKQILKNVIGEQTLLEICGSREKPRLSIISCTVNTPTLQSYIFRTYGLPYGSESHYHGGCNYKLWEALQASSAAPGYFQEVSLGPLLFQDGGVLCNNPTALAFHEARMLWPQERIQCVVSIGCGHAVSEAENVEKLSTRLREKIIRIIDSATDTELVDLCMRDTLPKGSYSRFNPHISYPYSLDETDPKRITQMGQDAQLYISRNQAKFEAVAKLLMATPTRRQRFLRNWRKTVSRTSIW</sequence>
<keyword evidence="2 4" id="KW-0442">Lipid degradation</keyword>
<dbReference type="GO" id="GO:0016042">
    <property type="term" value="P:lipid catabolic process"/>
    <property type="evidence" value="ECO:0007669"/>
    <property type="project" value="UniProtKB-UniRule"/>
</dbReference>
<gene>
    <name evidence="7" type="ORF">TCLT_LOCUS5497</name>
</gene>
<dbReference type="GO" id="GO:0047499">
    <property type="term" value="F:calcium-independent phospholipase A2 activity"/>
    <property type="evidence" value="ECO:0007669"/>
    <property type="project" value="TreeGrafter"/>
</dbReference>
<dbReference type="Proteomes" id="UP000276776">
    <property type="component" value="Unassembled WGS sequence"/>
</dbReference>
<evidence type="ECO:0000256" key="5">
    <source>
        <dbReference type="SAM" id="MobiDB-lite"/>
    </source>
</evidence>
<proteinExistence type="predicted"/>
<feature type="region of interest" description="Disordered" evidence="5">
    <location>
        <begin position="16"/>
        <end position="47"/>
    </location>
</feature>
<dbReference type="OrthoDB" id="14252at2759"/>
<feature type="domain" description="PNPLA" evidence="6">
    <location>
        <begin position="192"/>
        <end position="387"/>
    </location>
</feature>
<dbReference type="EMBL" id="UYYF01004342">
    <property type="protein sequence ID" value="VDN02748.1"/>
    <property type="molecule type" value="Genomic_DNA"/>
</dbReference>
<dbReference type="AlphaFoldDB" id="A0A0N5CYI5"/>
<reference evidence="7 8" key="2">
    <citation type="submission" date="2018-11" db="EMBL/GenBank/DDBJ databases">
        <authorList>
            <consortium name="Pathogen Informatics"/>
        </authorList>
    </citation>
    <scope>NUCLEOTIDE SEQUENCE [LARGE SCALE GENOMIC DNA]</scope>
</reference>
<evidence type="ECO:0000313" key="8">
    <source>
        <dbReference type="Proteomes" id="UP000276776"/>
    </source>
</evidence>
<feature type="active site" description="Nucleophile" evidence="4">
    <location>
        <position position="231"/>
    </location>
</feature>
<evidence type="ECO:0000313" key="7">
    <source>
        <dbReference type="EMBL" id="VDN02748.1"/>
    </source>
</evidence>
<dbReference type="Gene3D" id="3.40.1090.10">
    <property type="entry name" value="Cytosolic phospholipase A2 catalytic domain"/>
    <property type="match status" value="1"/>
</dbReference>
<dbReference type="PROSITE" id="PS51635">
    <property type="entry name" value="PNPLA"/>
    <property type="match status" value="1"/>
</dbReference>
<dbReference type="SUPFAM" id="SSF52151">
    <property type="entry name" value="FabD/lysophospholipase-like"/>
    <property type="match status" value="1"/>
</dbReference>
<keyword evidence="3 4" id="KW-0443">Lipid metabolism</keyword>
<feature type="active site" description="Proton acceptor" evidence="4">
    <location>
        <position position="374"/>
    </location>
</feature>